<reference evidence="1 2" key="1">
    <citation type="submission" date="2015-01" db="EMBL/GenBank/DDBJ databases">
        <authorList>
            <person name="Xiang T."/>
            <person name="Song Y."/>
            <person name="Huang L."/>
            <person name="Wang B."/>
            <person name="Wu P."/>
        </authorList>
    </citation>
    <scope>NUCLEOTIDE SEQUENCE [LARGE SCALE GENOMIC DNA]</scope>
    <source>
        <strain evidence="1 2">Cc12</strain>
    </source>
</reference>
<evidence type="ECO:0000313" key="1">
    <source>
        <dbReference type="EMBL" id="CEN34123.1"/>
    </source>
</evidence>
<evidence type="ECO:0000313" key="2">
    <source>
        <dbReference type="Proteomes" id="UP000044026"/>
    </source>
</evidence>
<name>A0A0B7H940_9FLAO</name>
<dbReference type="EMBL" id="CDOE01000047">
    <property type="protein sequence ID" value="CEN34123.1"/>
    <property type="molecule type" value="Genomic_DNA"/>
</dbReference>
<dbReference type="AlphaFoldDB" id="A0A0B7H940"/>
<dbReference type="Proteomes" id="UP000044026">
    <property type="component" value="Unassembled WGS sequence"/>
</dbReference>
<accession>A0A0B7H940</accession>
<protein>
    <submittedName>
        <fullName evidence="1">Putative Structural protein</fullName>
    </submittedName>
</protein>
<gene>
    <name evidence="1" type="ORF">CCAN12_510008</name>
</gene>
<proteinExistence type="predicted"/>
<dbReference type="GeneID" id="69579662"/>
<organism evidence="1 2">
    <name type="scientific">Capnocytophaga canimorsus</name>
    <dbReference type="NCBI Taxonomy" id="28188"/>
    <lineage>
        <taxon>Bacteria</taxon>
        <taxon>Pseudomonadati</taxon>
        <taxon>Bacteroidota</taxon>
        <taxon>Flavobacteriia</taxon>
        <taxon>Flavobacteriales</taxon>
        <taxon>Flavobacteriaceae</taxon>
        <taxon>Capnocytophaga</taxon>
    </lineage>
</organism>
<dbReference type="RefSeq" id="WP_041999321.1">
    <property type="nucleotide sequence ID" value="NZ_CP022382.1"/>
</dbReference>
<sequence length="158" mass="18169">MKKKKFDFSKVLEFLKKYQHYFMASAFILFVYLIVKSLFFGKKDKPNTDVKDAPPVDTKGSKMTIVEARAKSERLLLAMNSPAGTDEDEIQRVLRGISKSDYNMIYEAFGLRSYNRILGESALFSFLGVDLDLTQWLMHELSASEMNELRLLNPNLPI</sequence>